<dbReference type="InterPro" id="IPR038837">
    <property type="entry name" value="tRNA_ligase_1"/>
</dbReference>
<dbReference type="GO" id="GO:0003972">
    <property type="term" value="F:RNA ligase (ATP) activity"/>
    <property type="evidence" value="ECO:0007669"/>
    <property type="project" value="InterPro"/>
</dbReference>
<dbReference type="Proteomes" id="UP001054857">
    <property type="component" value="Unassembled WGS sequence"/>
</dbReference>
<evidence type="ECO:0000313" key="2">
    <source>
        <dbReference type="EMBL" id="GFR51491.1"/>
    </source>
</evidence>
<reference evidence="2 3" key="1">
    <citation type="journal article" date="2021" name="Sci. Rep.">
        <title>Genome sequencing of the multicellular alga Astrephomene provides insights into convergent evolution of germ-soma differentiation.</title>
        <authorList>
            <person name="Yamashita S."/>
            <person name="Yamamoto K."/>
            <person name="Matsuzaki R."/>
            <person name="Suzuki S."/>
            <person name="Yamaguchi H."/>
            <person name="Hirooka S."/>
            <person name="Minakuchi Y."/>
            <person name="Miyagishima S."/>
            <person name="Kawachi M."/>
            <person name="Toyoda A."/>
            <person name="Nozaki H."/>
        </authorList>
    </citation>
    <scope>NUCLEOTIDE SEQUENCE [LARGE SCALE GENOMIC DNA]</scope>
    <source>
        <strain evidence="2 3">NIES-4017</strain>
    </source>
</reference>
<dbReference type="AlphaFoldDB" id="A0AAD3E0J8"/>
<gene>
    <name evidence="2" type="ORF">Agub_g13853</name>
</gene>
<sequence length="147" mass="14950">PLPAMLMVRAARALSGWPQPASTLRYKKKMMLWSFPEPHAPPPPPPPPPAAAPPSSGQQQQQQQQVVPCNGTSGAGTTTPSSAAGGASSGSTSSTSSGSSTSAAGGGVVGYSLMTFVIRNGLGALRQGETTYAAYVDNLARRSWGLP</sequence>
<feature type="non-terminal residue" evidence="2">
    <location>
        <position position="1"/>
    </location>
</feature>
<dbReference type="EMBL" id="BMAR01000050">
    <property type="protein sequence ID" value="GFR51491.1"/>
    <property type="molecule type" value="Genomic_DNA"/>
</dbReference>
<organism evidence="2 3">
    <name type="scientific">Astrephomene gubernaculifera</name>
    <dbReference type="NCBI Taxonomy" id="47775"/>
    <lineage>
        <taxon>Eukaryota</taxon>
        <taxon>Viridiplantae</taxon>
        <taxon>Chlorophyta</taxon>
        <taxon>core chlorophytes</taxon>
        <taxon>Chlorophyceae</taxon>
        <taxon>CS clade</taxon>
        <taxon>Chlamydomonadales</taxon>
        <taxon>Astrephomenaceae</taxon>
        <taxon>Astrephomene</taxon>
    </lineage>
</organism>
<feature type="compositionally biased region" description="Low complexity" evidence="1">
    <location>
        <begin position="53"/>
        <end position="103"/>
    </location>
</feature>
<evidence type="ECO:0000256" key="1">
    <source>
        <dbReference type="SAM" id="MobiDB-lite"/>
    </source>
</evidence>
<evidence type="ECO:0000313" key="3">
    <source>
        <dbReference type="Proteomes" id="UP001054857"/>
    </source>
</evidence>
<protein>
    <submittedName>
        <fullName evidence="2">Uncharacterized protein</fullName>
    </submittedName>
</protein>
<dbReference type="PANTHER" id="PTHR35460">
    <property type="entry name" value="TRNA LIGASE 1"/>
    <property type="match status" value="1"/>
</dbReference>
<proteinExistence type="predicted"/>
<feature type="compositionally biased region" description="Pro residues" evidence="1">
    <location>
        <begin position="38"/>
        <end position="52"/>
    </location>
</feature>
<dbReference type="GO" id="GO:0006388">
    <property type="term" value="P:tRNA splicing, via endonucleolytic cleavage and ligation"/>
    <property type="evidence" value="ECO:0007669"/>
    <property type="project" value="InterPro"/>
</dbReference>
<name>A0AAD3E0J8_9CHLO</name>
<comment type="caution">
    <text evidence="2">The sequence shown here is derived from an EMBL/GenBank/DDBJ whole genome shotgun (WGS) entry which is preliminary data.</text>
</comment>
<feature type="region of interest" description="Disordered" evidence="1">
    <location>
        <begin position="35"/>
        <end position="104"/>
    </location>
</feature>
<dbReference type="PANTHER" id="PTHR35460:SF1">
    <property type="entry name" value="TRNA LIGASE 1"/>
    <property type="match status" value="1"/>
</dbReference>
<accession>A0AAD3E0J8</accession>
<keyword evidence="3" id="KW-1185">Reference proteome</keyword>
<feature type="non-terminal residue" evidence="2">
    <location>
        <position position="147"/>
    </location>
</feature>